<name>A0A8J3CQT3_9PROT</name>
<comment type="caution">
    <text evidence="3">The sequence shown here is derived from an EMBL/GenBank/DDBJ whole genome shotgun (WGS) entry which is preliminary data.</text>
</comment>
<dbReference type="InterPro" id="IPR001375">
    <property type="entry name" value="Peptidase_S9_cat"/>
</dbReference>
<dbReference type="SUPFAM" id="SSF53474">
    <property type="entry name" value="alpha/beta-Hydrolases"/>
    <property type="match status" value="1"/>
</dbReference>
<reference evidence="3" key="2">
    <citation type="submission" date="2020-09" db="EMBL/GenBank/DDBJ databases">
        <authorList>
            <person name="Sun Q."/>
            <person name="Kim S."/>
        </authorList>
    </citation>
    <scope>NUCLEOTIDE SEQUENCE</scope>
    <source>
        <strain evidence="3">KCTC 32513</strain>
    </source>
</reference>
<dbReference type="Proteomes" id="UP000634004">
    <property type="component" value="Unassembled WGS sequence"/>
</dbReference>
<dbReference type="InterPro" id="IPR029058">
    <property type="entry name" value="AB_hydrolase_fold"/>
</dbReference>
<accession>A0A8J3CQT3</accession>
<dbReference type="SUPFAM" id="SSF82171">
    <property type="entry name" value="DPP6 N-terminal domain-like"/>
    <property type="match status" value="1"/>
</dbReference>
<reference evidence="3" key="1">
    <citation type="journal article" date="2014" name="Int. J. Syst. Evol. Microbiol.">
        <title>Complete genome sequence of Corynebacterium casei LMG S-19264T (=DSM 44701T), isolated from a smear-ripened cheese.</title>
        <authorList>
            <consortium name="US DOE Joint Genome Institute (JGI-PGF)"/>
            <person name="Walter F."/>
            <person name="Albersmeier A."/>
            <person name="Kalinowski J."/>
            <person name="Ruckert C."/>
        </authorList>
    </citation>
    <scope>NUCLEOTIDE SEQUENCE</scope>
    <source>
        <strain evidence="3">KCTC 32513</strain>
    </source>
</reference>
<protein>
    <recommendedName>
        <fullName evidence="2">Peptidase S9 prolyl oligopeptidase catalytic domain-containing protein</fullName>
    </recommendedName>
</protein>
<evidence type="ECO:0000313" key="3">
    <source>
        <dbReference type="EMBL" id="GHA85562.1"/>
    </source>
</evidence>
<sequence>MEFAGDDSNQIYPDVRKVNVATGRDRVVHKNKFSITDWVTTTDGQVIAGSGFTGSSGATPQTIVRDPQSGEFEDISKYKGLNLDVDIVAGFPDMTRLVVRAYRDQNTRGLHIYDLVERAFTETIFQNDTFDARGPLFSSDGTKIVGATYASDVPVRTLLPGYGQVLLEAESKLDGYAVQLIDQSKDGQIILIRVSNPYDPGGLNVYQSGQPFSLLTLNYPGVDSQSLGNVVSVKYTTRDGSKIPAYVTLPTQVRDNSQIKDLPFIVLPHGGPYARDFKTFDWMAQLFAAHGYGVLQMNFRGSTGYGEAFERAGREDWTLIQDDVEDGTRYLIEKGYADPDRICIAGWSFGGYAALMGAANDPELYQCTIAVAALTDVKSFYQDQQKFAFGRGSARRFLGTMLEDNTLRRANSPVDRAEDIKGPVLLAHGTLDSVVNYDQFISMDRALAGGRGHERLSFEGDDHYLSIQRCRQELAEAMIDFVEDNLGESSLGAE</sequence>
<evidence type="ECO:0000313" key="4">
    <source>
        <dbReference type="Proteomes" id="UP000634004"/>
    </source>
</evidence>
<gene>
    <name evidence="3" type="ORF">GCM10009069_05940</name>
</gene>
<dbReference type="PANTHER" id="PTHR42776:SF27">
    <property type="entry name" value="DIPEPTIDYL PEPTIDASE FAMILY MEMBER 6"/>
    <property type="match status" value="1"/>
</dbReference>
<organism evidence="3 4">
    <name type="scientific">Algimonas arctica</name>
    <dbReference type="NCBI Taxonomy" id="1479486"/>
    <lineage>
        <taxon>Bacteria</taxon>
        <taxon>Pseudomonadati</taxon>
        <taxon>Pseudomonadota</taxon>
        <taxon>Alphaproteobacteria</taxon>
        <taxon>Maricaulales</taxon>
        <taxon>Robiginitomaculaceae</taxon>
        <taxon>Algimonas</taxon>
    </lineage>
</organism>
<evidence type="ECO:0000259" key="2">
    <source>
        <dbReference type="Pfam" id="PF00326"/>
    </source>
</evidence>
<keyword evidence="1" id="KW-0378">Hydrolase</keyword>
<dbReference type="AlphaFoldDB" id="A0A8J3CQT3"/>
<dbReference type="GO" id="GO:0004252">
    <property type="term" value="F:serine-type endopeptidase activity"/>
    <property type="evidence" value="ECO:0007669"/>
    <property type="project" value="TreeGrafter"/>
</dbReference>
<dbReference type="PANTHER" id="PTHR42776">
    <property type="entry name" value="SERINE PEPTIDASE S9 FAMILY MEMBER"/>
    <property type="match status" value="1"/>
</dbReference>
<dbReference type="EMBL" id="BMZH01000002">
    <property type="protein sequence ID" value="GHA85562.1"/>
    <property type="molecule type" value="Genomic_DNA"/>
</dbReference>
<proteinExistence type="predicted"/>
<feature type="domain" description="Peptidase S9 prolyl oligopeptidase catalytic" evidence="2">
    <location>
        <begin position="279"/>
        <end position="488"/>
    </location>
</feature>
<dbReference type="Gene3D" id="3.40.50.1820">
    <property type="entry name" value="alpha/beta hydrolase"/>
    <property type="match status" value="1"/>
</dbReference>
<dbReference type="RefSeq" id="WP_189495263.1">
    <property type="nucleotide sequence ID" value="NZ_BMZH01000002.1"/>
</dbReference>
<dbReference type="Pfam" id="PF00326">
    <property type="entry name" value="Peptidase_S9"/>
    <property type="match status" value="1"/>
</dbReference>
<keyword evidence="4" id="KW-1185">Reference proteome</keyword>
<evidence type="ECO:0000256" key="1">
    <source>
        <dbReference type="ARBA" id="ARBA00022801"/>
    </source>
</evidence>
<dbReference type="GO" id="GO:0006508">
    <property type="term" value="P:proteolysis"/>
    <property type="evidence" value="ECO:0007669"/>
    <property type="project" value="InterPro"/>
</dbReference>